<evidence type="ECO:0000256" key="2">
    <source>
        <dbReference type="ARBA" id="ARBA00022598"/>
    </source>
</evidence>
<evidence type="ECO:0000256" key="4">
    <source>
        <dbReference type="ARBA" id="ARBA00022840"/>
    </source>
</evidence>
<evidence type="ECO:0000256" key="5">
    <source>
        <dbReference type="ARBA" id="ARBA00022917"/>
    </source>
</evidence>
<dbReference type="PANTHER" id="PTHR11538">
    <property type="entry name" value="PHENYLALANYL-TRNA SYNTHETASE"/>
    <property type="match status" value="1"/>
</dbReference>
<keyword evidence="5" id="KW-0648">Protein biosynthesis</keyword>
<dbReference type="GO" id="GO:0006432">
    <property type="term" value="P:phenylalanyl-tRNA aminoacylation"/>
    <property type="evidence" value="ECO:0007669"/>
    <property type="project" value="InterPro"/>
</dbReference>
<comment type="catalytic activity">
    <reaction evidence="7">
        <text>tRNA(Phe) + L-phenylalanine + ATP = L-phenylalanyl-tRNA(Phe) + AMP + diphosphate + H(+)</text>
        <dbReference type="Rhea" id="RHEA:19413"/>
        <dbReference type="Rhea" id="RHEA-COMP:9668"/>
        <dbReference type="Rhea" id="RHEA-COMP:9699"/>
        <dbReference type="ChEBI" id="CHEBI:15378"/>
        <dbReference type="ChEBI" id="CHEBI:30616"/>
        <dbReference type="ChEBI" id="CHEBI:33019"/>
        <dbReference type="ChEBI" id="CHEBI:58095"/>
        <dbReference type="ChEBI" id="CHEBI:78442"/>
        <dbReference type="ChEBI" id="CHEBI:78531"/>
        <dbReference type="ChEBI" id="CHEBI:456215"/>
        <dbReference type="EC" id="6.1.1.20"/>
    </reaction>
</comment>
<dbReference type="GO" id="GO:0005737">
    <property type="term" value="C:cytoplasm"/>
    <property type="evidence" value="ECO:0007669"/>
    <property type="project" value="InterPro"/>
</dbReference>
<feature type="domain" description="Aminoacyl-transfer RNA synthetases class-II family profile" evidence="8">
    <location>
        <begin position="116"/>
        <end position="240"/>
    </location>
</feature>
<keyword evidence="6" id="KW-0030">Aminoacyl-tRNA synthetase</keyword>
<evidence type="ECO:0000313" key="9">
    <source>
        <dbReference type="EMBL" id="GAI78277.1"/>
    </source>
</evidence>
<sequence length="240" mass="27635">IPRMRGLGELKEKIVSLEAGLGLRVEELDNEKAVEAFRIEYLGRKGRVSQLFKTLPEFDVNERAQAGKLLNELKEKASSALNIRKGELGAASINRRIERDRVDLTLPGVYHRVGHLHLLTRVQQEIESIFLRMGFSVASGPEIEDEYYNFEALNIPKDHPARDEWDTFYIDDTYLLRPHTSPVQIRVMKDSDPPVRIICPGRCYRRDNQDATHSPVFHQVELLWVEKGLSLANLKYMIEL</sequence>
<proteinExistence type="predicted"/>
<evidence type="ECO:0000256" key="6">
    <source>
        <dbReference type="ARBA" id="ARBA00023146"/>
    </source>
</evidence>
<reference evidence="9" key="1">
    <citation type="journal article" date="2014" name="Front. Microbiol.">
        <title>High frequency of phylogenetically diverse reductive dehalogenase-homologous genes in deep subseafloor sedimentary metagenomes.</title>
        <authorList>
            <person name="Kawai M."/>
            <person name="Futagami T."/>
            <person name="Toyoda A."/>
            <person name="Takaki Y."/>
            <person name="Nishi S."/>
            <person name="Hori S."/>
            <person name="Arai W."/>
            <person name="Tsubouchi T."/>
            <person name="Morono Y."/>
            <person name="Uchiyama I."/>
            <person name="Ito T."/>
            <person name="Fujiyama A."/>
            <person name="Inagaki F."/>
            <person name="Takami H."/>
        </authorList>
    </citation>
    <scope>NUCLEOTIDE SEQUENCE</scope>
    <source>
        <strain evidence="9">Expedition CK06-06</strain>
    </source>
</reference>
<evidence type="ECO:0000259" key="8">
    <source>
        <dbReference type="PROSITE" id="PS50862"/>
    </source>
</evidence>
<dbReference type="SUPFAM" id="SSF46589">
    <property type="entry name" value="tRNA-binding arm"/>
    <property type="match status" value="1"/>
</dbReference>
<dbReference type="GO" id="GO:0005524">
    <property type="term" value="F:ATP binding"/>
    <property type="evidence" value="ECO:0007669"/>
    <property type="project" value="UniProtKB-KW"/>
</dbReference>
<dbReference type="InterPro" id="IPR006195">
    <property type="entry name" value="aa-tRNA-synth_II"/>
</dbReference>
<evidence type="ECO:0000256" key="7">
    <source>
        <dbReference type="ARBA" id="ARBA00049255"/>
    </source>
</evidence>
<dbReference type="Pfam" id="PF01409">
    <property type="entry name" value="tRNA-synt_2d"/>
    <property type="match status" value="1"/>
</dbReference>
<dbReference type="EMBL" id="BARW01005348">
    <property type="protein sequence ID" value="GAI78277.1"/>
    <property type="molecule type" value="Genomic_DNA"/>
</dbReference>
<dbReference type="InterPro" id="IPR002319">
    <property type="entry name" value="Phenylalanyl-tRNA_Synthase"/>
</dbReference>
<organism evidence="9">
    <name type="scientific">marine sediment metagenome</name>
    <dbReference type="NCBI Taxonomy" id="412755"/>
    <lineage>
        <taxon>unclassified sequences</taxon>
        <taxon>metagenomes</taxon>
        <taxon>ecological metagenomes</taxon>
    </lineage>
</organism>
<feature type="non-terminal residue" evidence="9">
    <location>
        <position position="240"/>
    </location>
</feature>
<dbReference type="EC" id="6.1.1.20" evidence="1"/>
<keyword evidence="3" id="KW-0547">Nucleotide-binding</keyword>
<comment type="caution">
    <text evidence="9">The sequence shown here is derived from an EMBL/GenBank/DDBJ whole genome shotgun (WGS) entry which is preliminary data.</text>
</comment>
<dbReference type="SUPFAM" id="SSF55681">
    <property type="entry name" value="Class II aaRS and biotin synthetases"/>
    <property type="match status" value="1"/>
</dbReference>
<evidence type="ECO:0000256" key="3">
    <source>
        <dbReference type="ARBA" id="ARBA00022741"/>
    </source>
</evidence>
<dbReference type="GO" id="GO:0004826">
    <property type="term" value="F:phenylalanine-tRNA ligase activity"/>
    <property type="evidence" value="ECO:0007669"/>
    <property type="project" value="UniProtKB-EC"/>
</dbReference>
<feature type="non-terminal residue" evidence="9">
    <location>
        <position position="1"/>
    </location>
</feature>
<dbReference type="GO" id="GO:0000049">
    <property type="term" value="F:tRNA binding"/>
    <property type="evidence" value="ECO:0007669"/>
    <property type="project" value="InterPro"/>
</dbReference>
<dbReference type="Gene3D" id="3.30.930.10">
    <property type="entry name" value="Bira Bifunctional Protein, Domain 2"/>
    <property type="match status" value="1"/>
</dbReference>
<accession>X1RBZ1</accession>
<dbReference type="InterPro" id="IPR045864">
    <property type="entry name" value="aa-tRNA-synth_II/BPL/LPL"/>
</dbReference>
<dbReference type="InterPro" id="IPR004188">
    <property type="entry name" value="Phe-tRNA_ligase_II_N"/>
</dbReference>
<name>X1RBZ1_9ZZZZ</name>
<keyword evidence="2" id="KW-0436">Ligase</keyword>
<gene>
    <name evidence="9" type="ORF">S12H4_11723</name>
</gene>
<dbReference type="PROSITE" id="PS50862">
    <property type="entry name" value="AA_TRNA_LIGASE_II"/>
    <property type="match status" value="1"/>
</dbReference>
<keyword evidence="4" id="KW-0067">ATP-binding</keyword>
<evidence type="ECO:0000256" key="1">
    <source>
        <dbReference type="ARBA" id="ARBA00012814"/>
    </source>
</evidence>
<dbReference type="Pfam" id="PF02912">
    <property type="entry name" value="Phe_tRNA-synt_N"/>
    <property type="match status" value="1"/>
</dbReference>
<dbReference type="PANTHER" id="PTHR11538:SF41">
    <property type="entry name" value="PHENYLALANINE--TRNA LIGASE, MITOCHONDRIAL"/>
    <property type="match status" value="1"/>
</dbReference>
<dbReference type="InterPro" id="IPR010978">
    <property type="entry name" value="tRNA-bd_arm"/>
</dbReference>
<dbReference type="AlphaFoldDB" id="X1RBZ1"/>
<protein>
    <recommendedName>
        <fullName evidence="1">phenylalanine--tRNA ligase</fullName>
        <ecNumber evidence="1">6.1.1.20</ecNumber>
    </recommendedName>
</protein>